<dbReference type="InterPro" id="IPR000326">
    <property type="entry name" value="PAP2/HPO"/>
</dbReference>
<dbReference type="InterPro" id="IPR036938">
    <property type="entry name" value="PAP2/HPO_sf"/>
</dbReference>
<dbReference type="EMBL" id="JBITPR010000036">
    <property type="protein sequence ID" value="MFI7871528.1"/>
    <property type="molecule type" value="Genomic_DNA"/>
</dbReference>
<evidence type="ECO:0000259" key="3">
    <source>
        <dbReference type="SMART" id="SM00014"/>
    </source>
</evidence>
<feature type="transmembrane region" description="Helical" evidence="2">
    <location>
        <begin position="25"/>
        <end position="45"/>
    </location>
</feature>
<dbReference type="SUPFAM" id="SSF48317">
    <property type="entry name" value="Acid phosphatase/Vanadium-dependent haloperoxidase"/>
    <property type="match status" value="1"/>
</dbReference>
<feature type="region of interest" description="Disordered" evidence="1">
    <location>
        <begin position="226"/>
        <end position="265"/>
    </location>
</feature>
<feature type="transmembrane region" description="Helical" evidence="2">
    <location>
        <begin position="108"/>
        <end position="128"/>
    </location>
</feature>
<reference evidence="4 5" key="1">
    <citation type="submission" date="2024-07" db="EMBL/GenBank/DDBJ databases">
        <title>Whole genome sequencing of Prodigiosin pigment-producing Streptomyces salinarius isolated from rhizosphere soil of Arachis hypogaea.</title>
        <authorList>
            <person name="Vidhya A."/>
            <person name="Ramya S."/>
        </authorList>
    </citation>
    <scope>NUCLEOTIDE SEQUENCE [LARGE SCALE GENOMIC DNA]</scope>
    <source>
        <strain evidence="4 5">VRMG2420</strain>
    </source>
</reference>
<dbReference type="Pfam" id="PF01569">
    <property type="entry name" value="PAP2"/>
    <property type="match status" value="1"/>
</dbReference>
<name>A0ABW8B9J2_9ACTN</name>
<evidence type="ECO:0000313" key="4">
    <source>
        <dbReference type="EMBL" id="MFI7871528.1"/>
    </source>
</evidence>
<protein>
    <submittedName>
        <fullName evidence="4">Phosphatase PAP2 family protein</fullName>
    </submittedName>
</protein>
<keyword evidence="2" id="KW-0812">Transmembrane</keyword>
<feature type="domain" description="Phosphatidic acid phosphatase type 2/haloperoxidase" evidence="3">
    <location>
        <begin position="106"/>
        <end position="214"/>
    </location>
</feature>
<evidence type="ECO:0000313" key="5">
    <source>
        <dbReference type="Proteomes" id="UP001614264"/>
    </source>
</evidence>
<feature type="compositionally biased region" description="Basic and acidic residues" evidence="1">
    <location>
        <begin position="236"/>
        <end position="265"/>
    </location>
</feature>
<accession>A0ABW8B9J2</accession>
<feature type="transmembrane region" description="Helical" evidence="2">
    <location>
        <begin position="80"/>
        <end position="101"/>
    </location>
</feature>
<evidence type="ECO:0000256" key="2">
    <source>
        <dbReference type="SAM" id="Phobius"/>
    </source>
</evidence>
<dbReference type="Proteomes" id="UP001614264">
    <property type="component" value="Unassembled WGS sequence"/>
</dbReference>
<gene>
    <name evidence="4" type="ORF">AB4829_13150</name>
</gene>
<feature type="transmembrane region" description="Helical" evidence="2">
    <location>
        <begin position="170"/>
        <end position="188"/>
    </location>
</feature>
<keyword evidence="2" id="KW-1133">Transmembrane helix</keyword>
<keyword evidence="5" id="KW-1185">Reference proteome</keyword>
<feature type="transmembrane region" description="Helical" evidence="2">
    <location>
        <begin position="140"/>
        <end position="158"/>
    </location>
</feature>
<organism evidence="4 5">
    <name type="scientific">Streptomyces salinarius</name>
    <dbReference type="NCBI Taxonomy" id="2762598"/>
    <lineage>
        <taxon>Bacteria</taxon>
        <taxon>Bacillati</taxon>
        <taxon>Actinomycetota</taxon>
        <taxon>Actinomycetes</taxon>
        <taxon>Kitasatosporales</taxon>
        <taxon>Streptomycetaceae</taxon>
        <taxon>Streptomyces</taxon>
    </lineage>
</organism>
<proteinExistence type="predicted"/>
<feature type="transmembrane region" description="Helical" evidence="2">
    <location>
        <begin position="200"/>
        <end position="217"/>
    </location>
</feature>
<dbReference type="Gene3D" id="1.20.144.10">
    <property type="entry name" value="Phosphatidic acid phosphatase type 2/haloperoxidase"/>
    <property type="match status" value="1"/>
</dbReference>
<sequence length="265" mass="27382">MFGRSPGGGGRAAGRSTSAVLPPPLRVWFGPLALLAALVVVVFGARYAGESGPSATDARIWAAVDGVGPPWRHVAVVTDFLGEPVGAVLLVALLVTGCLLLRDPRAAVFLVTGSGLTVGTTTLLKPVVGRTIHGDNLSYPSGHTAFLTALALMLSLLATGRFGLGRAAGVPLVFAAGLVAGAVMGWAQVALGSHYATDTLGGWCTAMAVLPVTAWLVDRTADRLTDRSTARTTGHGADRTAERPAERTDERQGDRRADAGRRPCR</sequence>
<keyword evidence="2" id="KW-0472">Membrane</keyword>
<evidence type="ECO:0000256" key="1">
    <source>
        <dbReference type="SAM" id="MobiDB-lite"/>
    </source>
</evidence>
<dbReference type="RefSeq" id="WP_399592653.1">
    <property type="nucleotide sequence ID" value="NZ_JBITPR010000036.1"/>
</dbReference>
<comment type="caution">
    <text evidence="4">The sequence shown here is derived from an EMBL/GenBank/DDBJ whole genome shotgun (WGS) entry which is preliminary data.</text>
</comment>
<dbReference type="SMART" id="SM00014">
    <property type="entry name" value="acidPPc"/>
    <property type="match status" value="1"/>
</dbReference>